<dbReference type="Gene3D" id="3.30.30.30">
    <property type="match status" value="1"/>
</dbReference>
<evidence type="ECO:0000256" key="2">
    <source>
        <dbReference type="ARBA" id="ARBA00022741"/>
    </source>
</evidence>
<reference evidence="5" key="1">
    <citation type="journal article" date="2011" name="Nature">
        <title>Genome sequence and analysis of the tuber crop potato.</title>
        <authorList>
            <consortium name="The Potato Genome Sequencing Consortium"/>
        </authorList>
    </citation>
    <scope>NUCLEOTIDE SEQUENCE [LARGE SCALE GENOMIC DNA]</scope>
    <source>
        <strain evidence="5">cv. DM1-3 516 R44</strain>
    </source>
</reference>
<dbReference type="GO" id="GO:0005524">
    <property type="term" value="F:ATP binding"/>
    <property type="evidence" value="ECO:0007669"/>
    <property type="project" value="UniProtKB-KW"/>
</dbReference>
<evidence type="ECO:0000256" key="3">
    <source>
        <dbReference type="ARBA" id="ARBA00022840"/>
    </source>
</evidence>
<comment type="similarity">
    <text evidence="1">Belongs to the heat shock protein 70 family.</text>
</comment>
<dbReference type="GO" id="GO:0140662">
    <property type="term" value="F:ATP-dependent protein folding chaperone"/>
    <property type="evidence" value="ECO:0007669"/>
    <property type="project" value="InterPro"/>
</dbReference>
<proteinExistence type="inferred from homology"/>
<dbReference type="InterPro" id="IPR013126">
    <property type="entry name" value="Hsp_70_fam"/>
</dbReference>
<dbReference type="InParanoid" id="M1BQ42"/>
<dbReference type="InterPro" id="IPR043129">
    <property type="entry name" value="ATPase_NBD"/>
</dbReference>
<dbReference type="HOGENOM" id="CLU_172152_0_0_1"/>
<accession>M1BQ42</accession>
<dbReference type="FunFam" id="3.30.420.40:FF:000028">
    <property type="entry name" value="heat shock 70 kDa protein-like"/>
    <property type="match status" value="1"/>
</dbReference>
<dbReference type="PaxDb" id="4113-PGSC0003DMT400050307"/>
<dbReference type="Pfam" id="PF00012">
    <property type="entry name" value="HSP70"/>
    <property type="match status" value="1"/>
</dbReference>
<dbReference type="SUPFAM" id="SSF53067">
    <property type="entry name" value="Actin-like ATPase domain"/>
    <property type="match status" value="1"/>
</dbReference>
<dbReference type="Gene3D" id="3.30.420.40">
    <property type="match status" value="1"/>
</dbReference>
<name>M1BQ42_SOLTU</name>
<dbReference type="STRING" id="4113.M1BQ42"/>
<dbReference type="FunFam" id="3.30.30.30:FF:000003">
    <property type="entry name" value="Heat shock protein 9"/>
    <property type="match status" value="1"/>
</dbReference>
<dbReference type="Proteomes" id="UP000011115">
    <property type="component" value="Unassembled WGS sequence"/>
</dbReference>
<protein>
    <submittedName>
        <fullName evidence="4">Heat shock 70 kDa protein, mitochondrial</fullName>
    </submittedName>
</protein>
<organism evidence="4 5">
    <name type="scientific">Solanum tuberosum</name>
    <name type="common">Potato</name>
    <dbReference type="NCBI Taxonomy" id="4113"/>
    <lineage>
        <taxon>Eukaryota</taxon>
        <taxon>Viridiplantae</taxon>
        <taxon>Streptophyta</taxon>
        <taxon>Embryophyta</taxon>
        <taxon>Tracheophyta</taxon>
        <taxon>Spermatophyta</taxon>
        <taxon>Magnoliopsida</taxon>
        <taxon>eudicotyledons</taxon>
        <taxon>Gunneridae</taxon>
        <taxon>Pentapetalae</taxon>
        <taxon>asterids</taxon>
        <taxon>lamiids</taxon>
        <taxon>Solanales</taxon>
        <taxon>Solanaceae</taxon>
        <taxon>Solanoideae</taxon>
        <taxon>Solaneae</taxon>
        <taxon>Solanum</taxon>
    </lineage>
</organism>
<dbReference type="AlphaFoldDB" id="M1BQ42"/>
<dbReference type="EnsemblPlants" id="PGSC0003DMT400050307">
    <property type="protein sequence ID" value="PGSC0003DMT400050307"/>
    <property type="gene ID" value="PGSC0003DMG400019546"/>
</dbReference>
<dbReference type="eggNOG" id="KOG0102">
    <property type="taxonomic scope" value="Eukaryota"/>
</dbReference>
<reference evidence="4" key="2">
    <citation type="submission" date="2015-06" db="UniProtKB">
        <authorList>
            <consortium name="EnsemblPlants"/>
        </authorList>
    </citation>
    <scope>IDENTIFICATION</scope>
    <source>
        <strain evidence="4">DM1-3 516 R44</strain>
    </source>
</reference>
<keyword evidence="2" id="KW-0547">Nucleotide-binding</keyword>
<keyword evidence="5" id="KW-1185">Reference proteome</keyword>
<dbReference type="OMA" id="HLIGRCF"/>
<evidence type="ECO:0000313" key="5">
    <source>
        <dbReference type="Proteomes" id="UP000011115"/>
    </source>
</evidence>
<keyword evidence="3" id="KW-0067">ATP-binding</keyword>
<dbReference type="PANTHER" id="PTHR19375">
    <property type="entry name" value="HEAT SHOCK PROTEIN 70KDA"/>
    <property type="match status" value="1"/>
</dbReference>
<sequence>MVPYKIVRGSLQVTNPAHTLFGTKHLIGRCFDDHQTQKEMKMVPYKIVRGSNGDAWLEANGQQYSPSQIGVFVLTKMKETAEAYLGKSISKVVVTLPAYFNEPLRQATKDAG</sequence>
<evidence type="ECO:0000256" key="1">
    <source>
        <dbReference type="ARBA" id="ARBA00007381"/>
    </source>
</evidence>
<evidence type="ECO:0000313" key="4">
    <source>
        <dbReference type="EnsemblPlants" id="PGSC0003DMT400050307"/>
    </source>
</evidence>
<dbReference type="Gramene" id="PGSC0003DMT400050307">
    <property type="protein sequence ID" value="PGSC0003DMT400050307"/>
    <property type="gene ID" value="PGSC0003DMG400019546"/>
</dbReference>